<accession>A0A2G9YXC2</accession>
<dbReference type="PIRSF" id="PIRSF016496">
    <property type="entry name" value="Kin_FomA"/>
    <property type="match status" value="1"/>
</dbReference>
<gene>
    <name evidence="13" type="ORF">COX36_00795</name>
</gene>
<feature type="site" description="Transition state stabilizer" evidence="11">
    <location>
        <position position="17"/>
    </location>
</feature>
<dbReference type="NCBIfam" id="NF040647">
    <property type="entry name" value="IPPK_Arch"/>
    <property type="match status" value="1"/>
</dbReference>
<dbReference type="InterPro" id="IPR024192">
    <property type="entry name" value="Fosfomycin_R_FomA-type"/>
</dbReference>
<evidence type="ECO:0000256" key="9">
    <source>
        <dbReference type="ARBA" id="ARBA00049063"/>
    </source>
</evidence>
<dbReference type="Gene3D" id="3.40.1160.10">
    <property type="entry name" value="Acetylglutamate kinase-like"/>
    <property type="match status" value="1"/>
</dbReference>
<evidence type="ECO:0000256" key="3">
    <source>
        <dbReference type="ARBA" id="ARBA00017267"/>
    </source>
</evidence>
<feature type="domain" description="Aspartate/glutamate/uridylate kinase" evidence="12">
    <location>
        <begin position="4"/>
        <end position="233"/>
    </location>
</feature>
<evidence type="ECO:0000256" key="10">
    <source>
        <dbReference type="PIRSR" id="PIRSR016496-1"/>
    </source>
</evidence>
<comment type="similarity">
    <text evidence="1">Belongs to the isopentenyl phosphate kinase family.</text>
</comment>
<proteinExistence type="inferred from homology"/>
<evidence type="ECO:0000256" key="2">
    <source>
        <dbReference type="ARBA" id="ARBA00012908"/>
    </source>
</evidence>
<protein>
    <recommendedName>
        <fullName evidence="3">Isopentenyl phosphate kinase</fullName>
        <ecNumber evidence="2">2.7.4.26</ecNumber>
    </recommendedName>
</protein>
<dbReference type="GO" id="GO:0102043">
    <property type="term" value="F:isopentenyl phosphate kinase activity"/>
    <property type="evidence" value="ECO:0007669"/>
    <property type="project" value="UniProtKB-EC"/>
</dbReference>
<dbReference type="GO" id="GO:0005829">
    <property type="term" value="C:cytosol"/>
    <property type="evidence" value="ECO:0007669"/>
    <property type="project" value="TreeGrafter"/>
</dbReference>
<dbReference type="PANTHER" id="PTHR43654:SF1">
    <property type="entry name" value="ISOPENTENYL PHOSPHATE KINASE"/>
    <property type="match status" value="1"/>
</dbReference>
<evidence type="ECO:0000256" key="11">
    <source>
        <dbReference type="PIRSR" id="PIRSR016496-2"/>
    </source>
</evidence>
<evidence type="ECO:0000256" key="7">
    <source>
        <dbReference type="ARBA" id="ARBA00022840"/>
    </source>
</evidence>
<feature type="binding site" evidence="10">
    <location>
        <begin position="8"/>
        <end position="12"/>
    </location>
    <ligand>
        <name>ATP</name>
        <dbReference type="ChEBI" id="CHEBI:30616"/>
    </ligand>
</feature>
<evidence type="ECO:0000256" key="1">
    <source>
        <dbReference type="ARBA" id="ARBA00010540"/>
    </source>
</evidence>
<reference evidence="13 14" key="1">
    <citation type="submission" date="2017-09" db="EMBL/GenBank/DDBJ databases">
        <title>Depth-based differentiation of microbial function through sediment-hosted aquifers and enrichment of novel symbionts in the deep terrestrial subsurface.</title>
        <authorList>
            <person name="Probst A.J."/>
            <person name="Ladd B."/>
            <person name="Jarett J.K."/>
            <person name="Geller-Mcgrath D.E."/>
            <person name="Sieber C.M."/>
            <person name="Emerson J.B."/>
            <person name="Anantharaman K."/>
            <person name="Thomas B.C."/>
            <person name="Malmstrom R."/>
            <person name="Stieglmeier M."/>
            <person name="Klingl A."/>
            <person name="Woyke T."/>
            <person name="Ryan C.M."/>
            <person name="Banfield J.F."/>
        </authorList>
    </citation>
    <scope>NUCLEOTIDE SEQUENCE [LARGE SCALE GENOMIC DNA]</scope>
    <source>
        <strain evidence="13">CG23_combo_of_CG06-09_8_20_14_all_38_19</strain>
    </source>
</reference>
<name>A0A2G9YXC2_9BACT</name>
<evidence type="ECO:0000256" key="5">
    <source>
        <dbReference type="ARBA" id="ARBA00022741"/>
    </source>
</evidence>
<comment type="caution">
    <text evidence="13">The sequence shown here is derived from an EMBL/GenBank/DDBJ whole genome shotgun (WGS) entry which is preliminary data.</text>
</comment>
<feature type="binding site" evidence="10">
    <location>
        <position position="58"/>
    </location>
    <ligand>
        <name>substrate</name>
    </ligand>
</feature>
<evidence type="ECO:0000256" key="6">
    <source>
        <dbReference type="ARBA" id="ARBA00022777"/>
    </source>
</evidence>
<dbReference type="GO" id="GO:0016301">
    <property type="term" value="F:kinase activity"/>
    <property type="evidence" value="ECO:0007669"/>
    <property type="project" value="UniProtKB-KW"/>
</dbReference>
<feature type="binding site" evidence="10">
    <location>
        <position position="157"/>
    </location>
    <ligand>
        <name>substrate</name>
    </ligand>
</feature>
<organism evidence="13 14">
    <name type="scientific">Candidatus Nealsonbacteria bacterium CG23_combo_of_CG06-09_8_20_14_all_38_19</name>
    <dbReference type="NCBI Taxonomy" id="1974721"/>
    <lineage>
        <taxon>Bacteria</taxon>
        <taxon>Candidatus Nealsoniibacteriota</taxon>
    </lineage>
</organism>
<feature type="binding site" evidence="10">
    <location>
        <position position="178"/>
    </location>
    <ligand>
        <name>ATP</name>
        <dbReference type="ChEBI" id="CHEBI:30616"/>
    </ligand>
</feature>
<comment type="catalytic activity">
    <reaction evidence="9">
        <text>isopentenyl phosphate + ATP = isopentenyl diphosphate + ADP</text>
        <dbReference type="Rhea" id="RHEA:33963"/>
        <dbReference type="ChEBI" id="CHEBI:30616"/>
        <dbReference type="ChEBI" id="CHEBI:65078"/>
        <dbReference type="ChEBI" id="CHEBI:128769"/>
        <dbReference type="ChEBI" id="CHEBI:456216"/>
        <dbReference type="EC" id="2.7.4.26"/>
    </reaction>
</comment>
<dbReference type="Pfam" id="PF00696">
    <property type="entry name" value="AA_kinase"/>
    <property type="match status" value="1"/>
</dbReference>
<sequence length="264" mass="28590">MKDLLILKIGGSVITDKFSDKPKVNSKNLKRISKEITLAYNSKKFSVILIHGAGSYGHVIVKKTGIDKGIKNNDQLKAFGETQRLQNELNSVVVRHLIDVGLPAIPFQASAGAVLKSGRLEKLDTVALKGFLEIGLIPVLYGVPAYDEIQKCSILSGDQIASFLARKLKAKKVIFGTDVDGIFNNDPKLDPKAMIIPEINLKNKNLVKKFLKGSLAKDVTGGMLGKFSEIIKSGAEGQVVNALKARNVQKALEGKKVGTIICKL</sequence>
<dbReference type="PANTHER" id="PTHR43654">
    <property type="entry name" value="GLUTAMATE 5-KINASE"/>
    <property type="match status" value="1"/>
</dbReference>
<evidence type="ECO:0000256" key="4">
    <source>
        <dbReference type="ARBA" id="ARBA00022679"/>
    </source>
</evidence>
<dbReference type="CDD" id="cd04241">
    <property type="entry name" value="AAK_FomA-like"/>
    <property type="match status" value="1"/>
</dbReference>
<evidence type="ECO:0000313" key="13">
    <source>
        <dbReference type="EMBL" id="PIP23906.1"/>
    </source>
</evidence>
<evidence type="ECO:0000256" key="8">
    <source>
        <dbReference type="ARBA" id="ARBA00023229"/>
    </source>
</evidence>
<dbReference type="InterPro" id="IPR036393">
    <property type="entry name" value="AceGlu_kinase-like_sf"/>
</dbReference>
<feature type="binding site" evidence="10">
    <location>
        <position position="54"/>
    </location>
    <ligand>
        <name>ATP</name>
        <dbReference type="ChEBI" id="CHEBI:30616"/>
    </ligand>
</feature>
<keyword evidence="4" id="KW-0808">Transferase</keyword>
<dbReference type="InterPro" id="IPR001048">
    <property type="entry name" value="Asp/Glu/Uridylate_kinase"/>
</dbReference>
<feature type="binding site" evidence="10">
    <location>
        <position position="53"/>
    </location>
    <ligand>
        <name>substrate</name>
    </ligand>
</feature>
<feature type="binding site" evidence="10">
    <location>
        <position position="226"/>
    </location>
    <ligand>
        <name>ATP</name>
        <dbReference type="ChEBI" id="CHEBI:30616"/>
    </ligand>
</feature>
<feature type="binding site" evidence="10">
    <location>
        <position position="222"/>
    </location>
    <ligand>
        <name>ATP</name>
        <dbReference type="ChEBI" id="CHEBI:30616"/>
    </ligand>
</feature>
<keyword evidence="5 10" id="KW-0547">Nucleotide-binding</keyword>
<dbReference type="GO" id="GO:0016114">
    <property type="term" value="P:terpenoid biosynthetic process"/>
    <property type="evidence" value="ECO:0007669"/>
    <property type="project" value="TreeGrafter"/>
</dbReference>
<keyword evidence="7 10" id="KW-0067">ATP-binding</keyword>
<dbReference type="SUPFAM" id="SSF53633">
    <property type="entry name" value="Carbamate kinase-like"/>
    <property type="match status" value="1"/>
</dbReference>
<dbReference type="GO" id="GO:0005524">
    <property type="term" value="F:ATP binding"/>
    <property type="evidence" value="ECO:0007669"/>
    <property type="project" value="UniProtKB-KW"/>
</dbReference>
<evidence type="ECO:0000259" key="12">
    <source>
        <dbReference type="Pfam" id="PF00696"/>
    </source>
</evidence>
<dbReference type="EMBL" id="PCRP01000012">
    <property type="protein sequence ID" value="PIP23906.1"/>
    <property type="molecule type" value="Genomic_DNA"/>
</dbReference>
<keyword evidence="8" id="KW-0414">Isoprene biosynthesis</keyword>
<dbReference type="AlphaFoldDB" id="A0A2G9YXC2"/>
<keyword evidence="6" id="KW-0418">Kinase</keyword>
<evidence type="ECO:0000313" key="14">
    <source>
        <dbReference type="Proteomes" id="UP000230273"/>
    </source>
</evidence>
<dbReference type="EC" id="2.7.4.26" evidence="2"/>
<dbReference type="Proteomes" id="UP000230273">
    <property type="component" value="Unassembled WGS sequence"/>
</dbReference>